<dbReference type="SUPFAM" id="SSF54373">
    <property type="entry name" value="FAD-linked reductases, C-terminal domain"/>
    <property type="match status" value="1"/>
</dbReference>
<dbReference type="PANTHER" id="PTHR13847">
    <property type="entry name" value="SARCOSINE DEHYDROGENASE-RELATED"/>
    <property type="match status" value="1"/>
</dbReference>
<dbReference type="AlphaFoldDB" id="A0A485KW17"/>
<dbReference type="Gene3D" id="3.30.9.10">
    <property type="entry name" value="D-Amino Acid Oxidase, subunit A, domain 2"/>
    <property type="match status" value="1"/>
</dbReference>
<dbReference type="SUPFAM" id="SSF51905">
    <property type="entry name" value="FAD/NAD(P)-binding domain"/>
    <property type="match status" value="1"/>
</dbReference>
<dbReference type="EMBL" id="VJMH01005381">
    <property type="protein sequence ID" value="KAF0696632.1"/>
    <property type="molecule type" value="Genomic_DNA"/>
</dbReference>
<dbReference type="Gene3D" id="3.50.50.60">
    <property type="entry name" value="FAD/NAD(P)-binding domain"/>
    <property type="match status" value="2"/>
</dbReference>
<evidence type="ECO:0000256" key="1">
    <source>
        <dbReference type="ARBA" id="ARBA00023002"/>
    </source>
</evidence>
<evidence type="ECO:0000313" key="5">
    <source>
        <dbReference type="Proteomes" id="UP000332933"/>
    </source>
</evidence>
<dbReference type="GO" id="GO:0005737">
    <property type="term" value="C:cytoplasm"/>
    <property type="evidence" value="ECO:0007669"/>
    <property type="project" value="TreeGrafter"/>
</dbReference>
<dbReference type="Pfam" id="PF01266">
    <property type="entry name" value="DAO"/>
    <property type="match status" value="1"/>
</dbReference>
<dbReference type="EMBL" id="CAADRA010005402">
    <property type="protein sequence ID" value="VFT89463.1"/>
    <property type="molecule type" value="Genomic_DNA"/>
</dbReference>
<dbReference type="InterPro" id="IPR006076">
    <property type="entry name" value="FAD-dep_OxRdtase"/>
</dbReference>
<gene>
    <name evidence="4" type="primary">Aste57867_12613</name>
    <name evidence="3" type="ORF">As57867_012567</name>
    <name evidence="4" type="ORF">ASTE57867_12613</name>
</gene>
<reference evidence="4 5" key="1">
    <citation type="submission" date="2019-03" db="EMBL/GenBank/DDBJ databases">
        <authorList>
            <person name="Gaulin E."/>
            <person name="Dumas B."/>
        </authorList>
    </citation>
    <scope>NUCLEOTIDE SEQUENCE [LARGE SCALE GENOMIC DNA]</scope>
    <source>
        <strain evidence="4">CBS 568.67</strain>
    </source>
</reference>
<accession>A0A485KW17</accession>
<reference evidence="3" key="2">
    <citation type="submission" date="2019-06" db="EMBL/GenBank/DDBJ databases">
        <title>Genomics analysis of Aphanomyces spp. identifies a new class of oomycete effector associated with host adaptation.</title>
        <authorList>
            <person name="Gaulin E."/>
        </authorList>
    </citation>
    <scope>NUCLEOTIDE SEQUENCE</scope>
    <source>
        <strain evidence="3">CBS 578.67</strain>
    </source>
</reference>
<dbReference type="GO" id="GO:0016491">
    <property type="term" value="F:oxidoreductase activity"/>
    <property type="evidence" value="ECO:0007669"/>
    <property type="project" value="UniProtKB-KW"/>
</dbReference>
<dbReference type="Proteomes" id="UP000332933">
    <property type="component" value="Unassembled WGS sequence"/>
</dbReference>
<protein>
    <submittedName>
        <fullName evidence="4">Aste57867_12613 protein</fullName>
    </submittedName>
</protein>
<evidence type="ECO:0000313" key="4">
    <source>
        <dbReference type="EMBL" id="VFT89463.1"/>
    </source>
</evidence>
<proteinExistence type="predicted"/>
<name>A0A485KW17_9STRA</name>
<dbReference type="InterPro" id="IPR036188">
    <property type="entry name" value="FAD/NAD-bd_sf"/>
</dbReference>
<keyword evidence="5" id="KW-1185">Reference proteome</keyword>
<keyword evidence="1" id="KW-0560">Oxidoreductase</keyword>
<evidence type="ECO:0000313" key="3">
    <source>
        <dbReference type="EMBL" id="KAF0696632.1"/>
    </source>
</evidence>
<sequence length="452" mass="49333">MSGWSGVRRHSAVTRGVDVPRPPNQPLRIVVCGGGIVGLTTCYYLAKNGHEVVCIEKEATVGSSSTFHDATLYSSWADVSLLYAKQMGTKGTTDKSFQVQTSAWFDPAFWTWGLKYMTSATARKAKENARKCRELANYSERMLLDLVRKHPQLEDQIDKVADGTLEIFASGGDQDDAWNADRVKQCMHEFQYPLHKVDADEAAAIEPALRRDVLAAGGIFSPLGSNGDVQRTCEALVLLCKQEGVMFRLNTTIQDILVVENRAVAIQTTQSELIEGDCFVLALGNDTPPMAKLAGVKLYMYPVKGYVLTVPRQPSHPPLRCNIYTKGRAVVSPLADGSVRISGGADFAGKNNVKVDPTRVAWLLAQAKRLFPDGYLVESQVKTHVSLRPVSADDVPLIGQTTVDNLYINAGHGAKGWAQSFGAAALLADDISGKIPQVNLEQFSPHRFGVLR</sequence>
<organism evidence="4 5">
    <name type="scientific">Aphanomyces stellatus</name>
    <dbReference type="NCBI Taxonomy" id="120398"/>
    <lineage>
        <taxon>Eukaryota</taxon>
        <taxon>Sar</taxon>
        <taxon>Stramenopiles</taxon>
        <taxon>Oomycota</taxon>
        <taxon>Saprolegniomycetes</taxon>
        <taxon>Saprolegniales</taxon>
        <taxon>Verrucalvaceae</taxon>
        <taxon>Aphanomyces</taxon>
    </lineage>
</organism>
<dbReference type="OrthoDB" id="498204at2759"/>
<feature type="domain" description="FAD dependent oxidoreductase" evidence="2">
    <location>
        <begin position="28"/>
        <end position="429"/>
    </location>
</feature>
<dbReference type="PANTHER" id="PTHR13847:SF289">
    <property type="entry name" value="GLYCINE OXIDASE"/>
    <property type="match status" value="1"/>
</dbReference>
<evidence type="ECO:0000259" key="2">
    <source>
        <dbReference type="Pfam" id="PF01266"/>
    </source>
</evidence>